<dbReference type="InterPro" id="IPR058647">
    <property type="entry name" value="BSH_CzcB-like"/>
</dbReference>
<dbReference type="Pfam" id="PF25975">
    <property type="entry name" value="CzcB_C"/>
    <property type="match status" value="1"/>
</dbReference>
<proteinExistence type="inferred from homology"/>
<dbReference type="InterPro" id="IPR051909">
    <property type="entry name" value="MFP_Cation_Efflux"/>
</dbReference>
<dbReference type="EMBL" id="JBEPSH010000001">
    <property type="protein sequence ID" value="MET4575127.1"/>
    <property type="molecule type" value="Genomic_DNA"/>
</dbReference>
<dbReference type="Pfam" id="PF25973">
    <property type="entry name" value="BSH_CzcB"/>
    <property type="match status" value="1"/>
</dbReference>
<dbReference type="InterPro" id="IPR058649">
    <property type="entry name" value="CzcB_C"/>
</dbReference>
<dbReference type="PANTHER" id="PTHR30097:SF4">
    <property type="entry name" value="SLR6042 PROTEIN"/>
    <property type="match status" value="1"/>
</dbReference>
<dbReference type="InterPro" id="IPR058792">
    <property type="entry name" value="Beta-barrel_RND_2"/>
</dbReference>
<evidence type="ECO:0000313" key="6">
    <source>
        <dbReference type="EMBL" id="MET4575127.1"/>
    </source>
</evidence>
<dbReference type="Gene3D" id="2.40.420.20">
    <property type="match status" value="1"/>
</dbReference>
<sequence length="393" mass="41497">MNKRIESEFRTERKGSCFYSRPWATVLGAWLSASALLGCGASDSPPPVQPKTTAAAAGHTDKNEVKIQAASARMLDIAAVSDPQGVQMAWAPARVAFKEDRVTSISVPVAARVLTIQAHVGDVVKQGDVLATLVSSDALRTRHEMAAALTAQDVAAAEERRQQTMVDKGVGVDVELRAAQARLRESTQELSRARGTAALLGEGGGDRLVVRAPRAGVVAERKAILGGAVEPGAELFSVGDPQSLNVVAEVFESDMPGIRKGSAVEVIVSQLPKPLTGKVLYLGATMDKDSRRANVIVGLDAQDAALRPGMHARVGIQVSNQNQMLIPVTAVLIKDESRSVVYVQRSEDVFEARTIELGQPTRGLVPVISGLKPGEKIVVKGGMLLDGAAAQLL</sequence>
<dbReference type="NCBIfam" id="TIGR01730">
    <property type="entry name" value="RND_mfp"/>
    <property type="match status" value="1"/>
</dbReference>
<reference evidence="6 7" key="1">
    <citation type="submission" date="2024-06" db="EMBL/GenBank/DDBJ databases">
        <title>Sorghum-associated microbial communities from plants grown in Nebraska, USA.</title>
        <authorList>
            <person name="Schachtman D."/>
        </authorList>
    </citation>
    <scope>NUCLEOTIDE SEQUENCE [LARGE SCALE GENOMIC DNA]</scope>
    <source>
        <strain evidence="6 7">2709</strain>
    </source>
</reference>
<dbReference type="SUPFAM" id="SSF111369">
    <property type="entry name" value="HlyD-like secretion proteins"/>
    <property type="match status" value="1"/>
</dbReference>
<name>A0ABV2Q3D7_9BURK</name>
<dbReference type="Pfam" id="PF25954">
    <property type="entry name" value="Beta-barrel_RND_2"/>
    <property type="match status" value="1"/>
</dbReference>
<comment type="caution">
    <text evidence="6">The sequence shown here is derived from an EMBL/GenBank/DDBJ whole genome shotgun (WGS) entry which is preliminary data.</text>
</comment>
<evidence type="ECO:0000313" key="7">
    <source>
        <dbReference type="Proteomes" id="UP001549320"/>
    </source>
</evidence>
<comment type="similarity">
    <text evidence="1">Belongs to the membrane fusion protein (MFP) (TC 8.A.1) family.</text>
</comment>
<keyword evidence="2" id="KW-0813">Transport</keyword>
<evidence type="ECO:0000259" key="5">
    <source>
        <dbReference type="Pfam" id="PF25975"/>
    </source>
</evidence>
<feature type="domain" description="CusB-like beta-barrel" evidence="3">
    <location>
        <begin position="246"/>
        <end position="317"/>
    </location>
</feature>
<gene>
    <name evidence="6" type="ORF">ABIE13_000224</name>
</gene>
<evidence type="ECO:0000256" key="1">
    <source>
        <dbReference type="ARBA" id="ARBA00009477"/>
    </source>
</evidence>
<feature type="domain" description="CzcB-like C-terminal circularly permuted SH3-like" evidence="5">
    <location>
        <begin position="336"/>
        <end position="382"/>
    </location>
</feature>
<dbReference type="PANTHER" id="PTHR30097">
    <property type="entry name" value="CATION EFFLUX SYSTEM PROTEIN CUSB"/>
    <property type="match status" value="1"/>
</dbReference>
<dbReference type="InterPro" id="IPR006143">
    <property type="entry name" value="RND_pump_MFP"/>
</dbReference>
<dbReference type="Gene3D" id="2.40.50.100">
    <property type="match status" value="1"/>
</dbReference>
<organism evidence="6 7">
    <name type="scientific">Ottowia thiooxydans</name>
    <dbReference type="NCBI Taxonomy" id="219182"/>
    <lineage>
        <taxon>Bacteria</taxon>
        <taxon>Pseudomonadati</taxon>
        <taxon>Pseudomonadota</taxon>
        <taxon>Betaproteobacteria</taxon>
        <taxon>Burkholderiales</taxon>
        <taxon>Comamonadaceae</taxon>
        <taxon>Ottowia</taxon>
    </lineage>
</organism>
<evidence type="ECO:0000256" key="2">
    <source>
        <dbReference type="ARBA" id="ARBA00022448"/>
    </source>
</evidence>
<feature type="domain" description="CzcB-like barrel-sandwich hybrid" evidence="4">
    <location>
        <begin position="102"/>
        <end position="240"/>
    </location>
</feature>
<evidence type="ECO:0000259" key="3">
    <source>
        <dbReference type="Pfam" id="PF25954"/>
    </source>
</evidence>
<protein>
    <submittedName>
        <fullName evidence="6">Cobalt-zinc-cadmium efflux system membrane fusion protein</fullName>
    </submittedName>
</protein>
<keyword evidence="7" id="KW-1185">Reference proteome</keyword>
<dbReference type="RefSeq" id="WP_354440395.1">
    <property type="nucleotide sequence ID" value="NZ_JBEPSH010000001.1"/>
</dbReference>
<accession>A0ABV2Q3D7</accession>
<dbReference type="Proteomes" id="UP001549320">
    <property type="component" value="Unassembled WGS sequence"/>
</dbReference>
<dbReference type="Gene3D" id="2.40.30.170">
    <property type="match status" value="1"/>
</dbReference>
<evidence type="ECO:0000259" key="4">
    <source>
        <dbReference type="Pfam" id="PF25973"/>
    </source>
</evidence>